<evidence type="ECO:0000256" key="6">
    <source>
        <dbReference type="SAM" id="Phobius"/>
    </source>
</evidence>
<dbReference type="OrthoDB" id="4080117at2"/>
<evidence type="ECO:0000256" key="1">
    <source>
        <dbReference type="ARBA" id="ARBA00004651"/>
    </source>
</evidence>
<dbReference type="PANTHER" id="PTHR43124">
    <property type="entry name" value="PURINE EFFLUX PUMP PBUE"/>
    <property type="match status" value="1"/>
</dbReference>
<keyword evidence="5 6" id="KW-0472">Membrane</keyword>
<dbReference type="InterPro" id="IPR020846">
    <property type="entry name" value="MFS_dom"/>
</dbReference>
<feature type="domain" description="Major facilitator superfamily (MFS) profile" evidence="7">
    <location>
        <begin position="11"/>
        <end position="393"/>
    </location>
</feature>
<dbReference type="InterPro" id="IPR036259">
    <property type="entry name" value="MFS_trans_sf"/>
</dbReference>
<feature type="transmembrane region" description="Helical" evidence="6">
    <location>
        <begin position="138"/>
        <end position="158"/>
    </location>
</feature>
<evidence type="ECO:0000256" key="2">
    <source>
        <dbReference type="ARBA" id="ARBA00022475"/>
    </source>
</evidence>
<feature type="transmembrane region" description="Helical" evidence="6">
    <location>
        <begin position="246"/>
        <end position="266"/>
    </location>
</feature>
<evidence type="ECO:0000259" key="7">
    <source>
        <dbReference type="PROSITE" id="PS50850"/>
    </source>
</evidence>
<dbReference type="SUPFAM" id="SSF103473">
    <property type="entry name" value="MFS general substrate transporter"/>
    <property type="match status" value="1"/>
</dbReference>
<dbReference type="GO" id="GO:0005886">
    <property type="term" value="C:plasma membrane"/>
    <property type="evidence" value="ECO:0007669"/>
    <property type="project" value="UniProtKB-SubCell"/>
</dbReference>
<dbReference type="Pfam" id="PF07690">
    <property type="entry name" value="MFS_1"/>
    <property type="match status" value="1"/>
</dbReference>
<name>A0A5C5UJ35_9CORY</name>
<comment type="subcellular location">
    <subcellularLocation>
        <location evidence="1">Cell membrane</location>
        <topology evidence="1">Multi-pass membrane protein</topology>
    </subcellularLocation>
</comment>
<gene>
    <name evidence="8" type="ORF">FRX94_05755</name>
</gene>
<sequence>MTLKTTSEPTVRWLSFSTLFVIGTDTFLTAPLLPLLQREFDVSIERSGWLVSAYALGYAVFAFVAGPVSDSRDRRNVLLPGVACFAVATAACGLTWGFWTLFTARLFAGIAAAFVSPQIWAAIPVVVPQQAIVKTMGYGSAGLAIAQVVGIPIGAFLSSAGWRLPFFAIAALSVALWLLLYLRFPNVPAARLSTPRHLNVFAPYAQILNSKALLLSLLAYLIMQMGQFTAFSFIGSWLAADFGASQTVIGAAMIVIGLGMAVGSFAGPRLVAKIGQQRSLLVGFGALSALYLLTTFASNLASAVCLFALVMVVGGFLFPVLMTHLQSLATNARGTVSSLANAAMYLGTTIGGGIGGHLLTGFPGFSGLAVFAIIAFALSLGGYAAAGALRATNPRTPA</sequence>
<keyword evidence="2" id="KW-1003">Cell membrane</keyword>
<feature type="transmembrane region" description="Helical" evidence="6">
    <location>
        <begin position="278"/>
        <end position="294"/>
    </location>
</feature>
<feature type="transmembrane region" description="Helical" evidence="6">
    <location>
        <begin position="217"/>
        <end position="240"/>
    </location>
</feature>
<evidence type="ECO:0000313" key="8">
    <source>
        <dbReference type="EMBL" id="TWT25632.1"/>
    </source>
</evidence>
<dbReference type="PROSITE" id="PS50850">
    <property type="entry name" value="MFS"/>
    <property type="match status" value="1"/>
</dbReference>
<dbReference type="AlphaFoldDB" id="A0A5C5UJ35"/>
<dbReference type="PANTHER" id="PTHR43124:SF3">
    <property type="entry name" value="CHLORAMPHENICOL EFFLUX PUMP RV0191"/>
    <property type="match status" value="1"/>
</dbReference>
<feature type="transmembrane region" description="Helical" evidence="6">
    <location>
        <begin position="12"/>
        <end position="36"/>
    </location>
</feature>
<evidence type="ECO:0000256" key="5">
    <source>
        <dbReference type="ARBA" id="ARBA00023136"/>
    </source>
</evidence>
<dbReference type="InterPro" id="IPR050189">
    <property type="entry name" value="MFS_Efflux_Transporters"/>
</dbReference>
<feature type="transmembrane region" description="Helical" evidence="6">
    <location>
        <begin position="164"/>
        <end position="182"/>
    </location>
</feature>
<keyword evidence="4 6" id="KW-1133">Transmembrane helix</keyword>
<proteinExistence type="predicted"/>
<dbReference type="RefSeq" id="WP_146324180.1">
    <property type="nucleotide sequence ID" value="NZ_BAABLR010000073.1"/>
</dbReference>
<feature type="transmembrane region" description="Helical" evidence="6">
    <location>
        <begin position="368"/>
        <end position="389"/>
    </location>
</feature>
<comment type="caution">
    <text evidence="8">The sequence shown here is derived from an EMBL/GenBank/DDBJ whole genome shotgun (WGS) entry which is preliminary data.</text>
</comment>
<evidence type="ECO:0000313" key="9">
    <source>
        <dbReference type="Proteomes" id="UP000320791"/>
    </source>
</evidence>
<feature type="transmembrane region" description="Helical" evidence="6">
    <location>
        <begin position="105"/>
        <end position="126"/>
    </location>
</feature>
<feature type="transmembrane region" description="Helical" evidence="6">
    <location>
        <begin position="300"/>
        <end position="321"/>
    </location>
</feature>
<dbReference type="InterPro" id="IPR001958">
    <property type="entry name" value="Tet-R_TetA/multi-R_MdtG-like"/>
</dbReference>
<feature type="transmembrane region" description="Helical" evidence="6">
    <location>
        <begin position="77"/>
        <end position="99"/>
    </location>
</feature>
<keyword evidence="3 6" id="KW-0812">Transmembrane</keyword>
<dbReference type="Gene3D" id="1.20.1250.20">
    <property type="entry name" value="MFS general substrate transporter like domains"/>
    <property type="match status" value="1"/>
</dbReference>
<accession>A0A5C5UJ35</accession>
<dbReference type="Proteomes" id="UP000320791">
    <property type="component" value="Unassembled WGS sequence"/>
</dbReference>
<dbReference type="CDD" id="cd17324">
    <property type="entry name" value="MFS_NepI_like"/>
    <property type="match status" value="1"/>
</dbReference>
<organism evidence="8 9">
    <name type="scientific">Corynebacterium canis</name>
    <dbReference type="NCBI Taxonomy" id="679663"/>
    <lineage>
        <taxon>Bacteria</taxon>
        <taxon>Bacillati</taxon>
        <taxon>Actinomycetota</taxon>
        <taxon>Actinomycetes</taxon>
        <taxon>Mycobacteriales</taxon>
        <taxon>Corynebacteriaceae</taxon>
        <taxon>Corynebacterium</taxon>
    </lineage>
</organism>
<keyword evidence="9" id="KW-1185">Reference proteome</keyword>
<dbReference type="GO" id="GO:0022857">
    <property type="term" value="F:transmembrane transporter activity"/>
    <property type="evidence" value="ECO:0007669"/>
    <property type="project" value="InterPro"/>
</dbReference>
<dbReference type="InterPro" id="IPR011701">
    <property type="entry name" value="MFS"/>
</dbReference>
<dbReference type="EMBL" id="VOHM01000010">
    <property type="protein sequence ID" value="TWT25632.1"/>
    <property type="molecule type" value="Genomic_DNA"/>
</dbReference>
<evidence type="ECO:0000256" key="4">
    <source>
        <dbReference type="ARBA" id="ARBA00022989"/>
    </source>
</evidence>
<dbReference type="PRINTS" id="PR01035">
    <property type="entry name" value="TCRTETA"/>
</dbReference>
<feature type="transmembrane region" description="Helical" evidence="6">
    <location>
        <begin position="342"/>
        <end position="362"/>
    </location>
</feature>
<feature type="transmembrane region" description="Helical" evidence="6">
    <location>
        <begin position="48"/>
        <end position="65"/>
    </location>
</feature>
<reference evidence="8 9" key="1">
    <citation type="submission" date="2019-08" db="EMBL/GenBank/DDBJ databases">
        <authorList>
            <person name="Lei W."/>
        </authorList>
    </citation>
    <scope>NUCLEOTIDE SEQUENCE [LARGE SCALE GENOMIC DNA]</scope>
    <source>
        <strain evidence="8 9">CCUG 58627</strain>
    </source>
</reference>
<evidence type="ECO:0000256" key="3">
    <source>
        <dbReference type="ARBA" id="ARBA00022692"/>
    </source>
</evidence>
<protein>
    <submittedName>
        <fullName evidence="8">MFS transporter</fullName>
    </submittedName>
</protein>